<dbReference type="PANTHER" id="PTHR40099">
    <property type="entry name" value="ACETOLACTATE SYNTHASE, SMALL SUBUNIT"/>
    <property type="match status" value="1"/>
</dbReference>
<feature type="domain" description="ACT" evidence="1">
    <location>
        <begin position="5"/>
        <end position="81"/>
    </location>
</feature>
<evidence type="ECO:0000259" key="1">
    <source>
        <dbReference type="PROSITE" id="PS51671"/>
    </source>
</evidence>
<reference evidence="3" key="1">
    <citation type="submission" date="2007-10" db="EMBL/GenBank/DDBJ databases">
        <title>Complete sequence of chromosome of Desulforudis audaxviator MP104C.</title>
        <authorList>
            <person name="Copeland A."/>
            <person name="Lucas S."/>
            <person name="Lapidus A."/>
            <person name="Barry K."/>
            <person name="Glavina del Rio T."/>
            <person name="Dalin E."/>
            <person name="Tice H."/>
            <person name="Bruce D."/>
            <person name="Pitluck S."/>
            <person name="Lowry S.R."/>
            <person name="Larimer F."/>
            <person name="Land M.L."/>
            <person name="Hauser L."/>
            <person name="Kyrpides N."/>
            <person name="Ivanova N.N."/>
            <person name="Richardson P."/>
        </authorList>
    </citation>
    <scope>NUCLEOTIDE SEQUENCE [LARGE SCALE GENOMIC DNA]</scope>
    <source>
        <strain evidence="3">MP104C</strain>
    </source>
</reference>
<dbReference type="HOGENOM" id="CLU_136790_2_1_9"/>
<name>B1I526_DESAP</name>
<accession>B1I526</accession>
<dbReference type="eggNOG" id="COG4747">
    <property type="taxonomic scope" value="Bacteria"/>
</dbReference>
<dbReference type="Pfam" id="PF19571">
    <property type="entry name" value="ACT_8"/>
    <property type="match status" value="1"/>
</dbReference>
<dbReference type="InterPro" id="IPR002912">
    <property type="entry name" value="ACT_dom"/>
</dbReference>
<proteinExistence type="predicted"/>
<keyword evidence="3" id="KW-1185">Reference proteome</keyword>
<sequence length="143" mass="15581">MWVKQISIFLENKSGRLAAVARLLADNGFNIRALSIADTSDFGILRLIVNDPARAYQVLKDAGFTVSETEVLAVEVPDRPGGLAGVLDLLHESGINIEYLYAFVSKSAENALVLLKVEDLQRAVEVLSANGVTVQDYNIVHQI</sequence>
<dbReference type="AlphaFoldDB" id="B1I526"/>
<protein>
    <submittedName>
        <fullName evidence="2">Amino acid-binding ACT domain protein</fullName>
    </submittedName>
</protein>
<dbReference type="RefSeq" id="WP_012302658.1">
    <property type="nucleotide sequence ID" value="NC_010424.1"/>
</dbReference>
<dbReference type="PANTHER" id="PTHR40099:SF1">
    <property type="entry name" value="ACETOLACTATE SYNTHASE, SMALL SUBUNIT"/>
    <property type="match status" value="1"/>
</dbReference>
<dbReference type="KEGG" id="dau:Daud_1575"/>
<dbReference type="Gene3D" id="3.30.2130.10">
    <property type="entry name" value="VC0802-like"/>
    <property type="match status" value="1"/>
</dbReference>
<dbReference type="Proteomes" id="UP000008544">
    <property type="component" value="Chromosome"/>
</dbReference>
<dbReference type="STRING" id="477974.Daud_1575"/>
<organism evidence="2 3">
    <name type="scientific">Desulforudis audaxviator (strain MP104C)</name>
    <dbReference type="NCBI Taxonomy" id="477974"/>
    <lineage>
        <taxon>Bacteria</taxon>
        <taxon>Bacillati</taxon>
        <taxon>Bacillota</taxon>
        <taxon>Clostridia</taxon>
        <taxon>Thermoanaerobacterales</taxon>
        <taxon>Candidatus Desulforudaceae</taxon>
        <taxon>Candidatus Desulforudis</taxon>
    </lineage>
</organism>
<dbReference type="OrthoDB" id="9790662at2"/>
<dbReference type="InterPro" id="IPR045865">
    <property type="entry name" value="ACT-like_dom_sf"/>
</dbReference>
<evidence type="ECO:0000313" key="3">
    <source>
        <dbReference type="Proteomes" id="UP000008544"/>
    </source>
</evidence>
<reference evidence="2 3" key="2">
    <citation type="journal article" date="2008" name="Science">
        <title>Environmental genomics reveals a single-species ecosystem deep within Earth.</title>
        <authorList>
            <person name="Chivian D."/>
            <person name="Brodie E.L."/>
            <person name="Alm E.J."/>
            <person name="Culley D.E."/>
            <person name="Dehal P.S."/>
            <person name="Desantis T.Z."/>
            <person name="Gihring T.M."/>
            <person name="Lapidus A."/>
            <person name="Lin L.H."/>
            <person name="Lowry S.R."/>
            <person name="Moser D.P."/>
            <person name="Richardson P.M."/>
            <person name="Southam G."/>
            <person name="Wanger G."/>
            <person name="Pratt L.M."/>
            <person name="Andersen G.L."/>
            <person name="Hazen T.C."/>
            <person name="Brockman F.J."/>
            <person name="Arkin A.P."/>
            <person name="Onstott T.C."/>
        </authorList>
    </citation>
    <scope>NUCLEOTIDE SEQUENCE [LARGE SCALE GENOMIC DNA]</scope>
    <source>
        <strain evidence="2 3">MP104C</strain>
    </source>
</reference>
<dbReference type="SUPFAM" id="SSF55021">
    <property type="entry name" value="ACT-like"/>
    <property type="match status" value="2"/>
</dbReference>
<evidence type="ECO:0000313" key="2">
    <source>
        <dbReference type="EMBL" id="ACA60077.1"/>
    </source>
</evidence>
<gene>
    <name evidence="2" type="ordered locus">Daud_1575</name>
</gene>
<dbReference type="CDD" id="cd04882">
    <property type="entry name" value="ACT_Bt0572_2"/>
    <property type="match status" value="1"/>
</dbReference>
<dbReference type="InterPro" id="IPR045739">
    <property type="entry name" value="ACT_dom_pair"/>
</dbReference>
<dbReference type="EMBL" id="CP000860">
    <property type="protein sequence ID" value="ACA60077.1"/>
    <property type="molecule type" value="Genomic_DNA"/>
</dbReference>
<dbReference type="PROSITE" id="PS51671">
    <property type="entry name" value="ACT"/>
    <property type="match status" value="1"/>
</dbReference>
<dbReference type="CDD" id="cd04908">
    <property type="entry name" value="ACT_Bt0572_1"/>
    <property type="match status" value="1"/>
</dbReference>